<dbReference type="GO" id="GO:0009307">
    <property type="term" value="P:DNA restriction-modification system"/>
    <property type="evidence" value="ECO:0007669"/>
    <property type="project" value="UniProtKB-KW"/>
</dbReference>
<keyword evidence="5" id="KW-0378">Hydrolase</keyword>
<comment type="similarity">
    <text evidence="1">Belongs to the type-I restriction system S methylase family.</text>
</comment>
<keyword evidence="2" id="KW-0680">Restriction system</keyword>
<keyword evidence="6" id="KW-1185">Reference proteome</keyword>
<evidence type="ECO:0000313" key="5">
    <source>
        <dbReference type="EMBL" id="MSS37635.1"/>
    </source>
</evidence>
<dbReference type="AlphaFoldDB" id="A0A7X2NMI8"/>
<gene>
    <name evidence="5" type="ORF">FYJ39_13885</name>
</gene>
<dbReference type="PANTHER" id="PTHR30408">
    <property type="entry name" value="TYPE-1 RESTRICTION ENZYME ECOKI SPECIFICITY PROTEIN"/>
    <property type="match status" value="1"/>
</dbReference>
<keyword evidence="3" id="KW-0238">DNA-binding</keyword>
<proteinExistence type="inferred from homology"/>
<evidence type="ECO:0000313" key="6">
    <source>
        <dbReference type="Proteomes" id="UP000429958"/>
    </source>
</evidence>
<keyword evidence="5" id="KW-0540">Nuclease</keyword>
<dbReference type="RefSeq" id="WP_154473072.1">
    <property type="nucleotide sequence ID" value="NZ_DBEWUL010000036.1"/>
</dbReference>
<name>A0A7X2NMI8_9CLOT</name>
<comment type="caution">
    <text evidence="5">The sequence shown here is derived from an EMBL/GenBank/DDBJ whole genome shotgun (WGS) entry which is preliminary data.</text>
</comment>
<dbReference type="Gene3D" id="3.90.220.20">
    <property type="entry name" value="DNA methylase specificity domains"/>
    <property type="match status" value="1"/>
</dbReference>
<dbReference type="InterPro" id="IPR052021">
    <property type="entry name" value="Type-I_RS_S_subunit"/>
</dbReference>
<dbReference type="Proteomes" id="UP000429958">
    <property type="component" value="Unassembled WGS sequence"/>
</dbReference>
<dbReference type="CDD" id="cd17278">
    <property type="entry name" value="RMtype1_S_LdeBORF1052P-TRD2-CR2"/>
    <property type="match status" value="1"/>
</dbReference>
<evidence type="ECO:0000256" key="3">
    <source>
        <dbReference type="ARBA" id="ARBA00023125"/>
    </source>
</evidence>
<keyword evidence="5" id="KW-0255">Endonuclease</keyword>
<dbReference type="InterPro" id="IPR044946">
    <property type="entry name" value="Restrct_endonuc_typeI_TRD_sf"/>
</dbReference>
<dbReference type="GO" id="GO:0004519">
    <property type="term" value="F:endonuclease activity"/>
    <property type="evidence" value="ECO:0007669"/>
    <property type="project" value="UniProtKB-KW"/>
</dbReference>
<evidence type="ECO:0000256" key="2">
    <source>
        <dbReference type="ARBA" id="ARBA00022747"/>
    </source>
</evidence>
<sequence>MRKVKLGETLSVKHGWSFKGEYFAESGEQSLLTPGNFYEKGGFKPNNGKERYYTDKYPEEYLCHKGDLVVAMTQQAEGLLGSTALVPEDNKYLHNQRIGLITCDETQLNKLFAYYLFMTKSVREQLERSASGTKVKHTSPERIYDVEVEIPDLFSQEKIAKLLMTIDGKISANLSINDNLAA</sequence>
<dbReference type="Pfam" id="PF01420">
    <property type="entry name" value="Methylase_S"/>
    <property type="match status" value="1"/>
</dbReference>
<reference evidence="5 6" key="1">
    <citation type="submission" date="2019-08" db="EMBL/GenBank/DDBJ databases">
        <title>In-depth cultivation of the pig gut microbiome towards novel bacterial diversity and tailored functional studies.</title>
        <authorList>
            <person name="Wylensek D."/>
            <person name="Hitch T.C.A."/>
            <person name="Clavel T."/>
        </authorList>
    </citation>
    <scope>NUCLEOTIDE SEQUENCE [LARGE SCALE GENOMIC DNA]</scope>
    <source>
        <strain evidence="5 6">WCA-389-WT-23D1</strain>
    </source>
</reference>
<organism evidence="5 6">
    <name type="scientific">Clostridium porci</name>
    <dbReference type="NCBI Taxonomy" id="2605778"/>
    <lineage>
        <taxon>Bacteria</taxon>
        <taxon>Bacillati</taxon>
        <taxon>Bacillota</taxon>
        <taxon>Clostridia</taxon>
        <taxon>Eubacteriales</taxon>
        <taxon>Clostridiaceae</taxon>
        <taxon>Clostridium</taxon>
    </lineage>
</organism>
<dbReference type="GO" id="GO:0003677">
    <property type="term" value="F:DNA binding"/>
    <property type="evidence" value="ECO:0007669"/>
    <property type="project" value="UniProtKB-KW"/>
</dbReference>
<protein>
    <submittedName>
        <fullName evidence="5">Restriction endonuclease subunit S</fullName>
    </submittedName>
</protein>
<feature type="domain" description="Type I restriction modification DNA specificity" evidence="4">
    <location>
        <begin position="3"/>
        <end position="172"/>
    </location>
</feature>
<dbReference type="EMBL" id="VUMD01000012">
    <property type="protein sequence ID" value="MSS37635.1"/>
    <property type="molecule type" value="Genomic_DNA"/>
</dbReference>
<dbReference type="SUPFAM" id="SSF116734">
    <property type="entry name" value="DNA methylase specificity domain"/>
    <property type="match status" value="1"/>
</dbReference>
<evidence type="ECO:0000259" key="4">
    <source>
        <dbReference type="Pfam" id="PF01420"/>
    </source>
</evidence>
<dbReference type="InterPro" id="IPR000055">
    <property type="entry name" value="Restrct_endonuc_typeI_TRD"/>
</dbReference>
<dbReference type="PANTHER" id="PTHR30408:SF12">
    <property type="entry name" value="TYPE I RESTRICTION ENZYME MJAVIII SPECIFICITY SUBUNIT"/>
    <property type="match status" value="1"/>
</dbReference>
<accession>A0A7X2NMI8</accession>
<evidence type="ECO:0000256" key="1">
    <source>
        <dbReference type="ARBA" id="ARBA00010923"/>
    </source>
</evidence>